<organism evidence="1 2">
    <name type="scientific">Arcticibacter svalbardensis MN12-7</name>
    <dbReference type="NCBI Taxonomy" id="1150600"/>
    <lineage>
        <taxon>Bacteria</taxon>
        <taxon>Pseudomonadati</taxon>
        <taxon>Bacteroidota</taxon>
        <taxon>Sphingobacteriia</taxon>
        <taxon>Sphingobacteriales</taxon>
        <taxon>Sphingobacteriaceae</taxon>
        <taxon>Arcticibacter</taxon>
    </lineage>
</organism>
<keyword evidence="2" id="KW-1185">Reference proteome</keyword>
<evidence type="ECO:0000313" key="1">
    <source>
        <dbReference type="EMBL" id="EOR93963.1"/>
    </source>
</evidence>
<reference evidence="1 2" key="1">
    <citation type="journal article" date="2013" name="Genome Announc.">
        <title>Draft Genome Sequence of Arcticibacter svalbardensis Strain MN12-7T, a Member of the Family Sphingobacteriaceae Isolated from an Arctic Soil Sample.</title>
        <authorList>
            <person name="Shivaji S."/>
            <person name="Ara S."/>
            <person name="Prasad S."/>
            <person name="Manasa B.P."/>
            <person name="Begum Z."/>
            <person name="Singh A."/>
            <person name="Kumar Pinnaka A."/>
        </authorList>
    </citation>
    <scope>NUCLEOTIDE SEQUENCE [LARGE SCALE GENOMIC DNA]</scope>
    <source>
        <strain evidence="1 2">MN12-7</strain>
    </source>
</reference>
<gene>
    <name evidence="1" type="ORF">ADIARSV_2797</name>
</gene>
<dbReference type="OrthoDB" id="1376630at2"/>
<accession>R9GQG7</accession>
<name>R9GQG7_9SPHI</name>
<dbReference type="EMBL" id="AQPN01000100">
    <property type="protein sequence ID" value="EOR93963.1"/>
    <property type="molecule type" value="Genomic_DNA"/>
</dbReference>
<protein>
    <submittedName>
        <fullName evidence="1">Uncharacterized protein</fullName>
    </submittedName>
</protein>
<evidence type="ECO:0000313" key="2">
    <source>
        <dbReference type="Proteomes" id="UP000014174"/>
    </source>
</evidence>
<dbReference type="Proteomes" id="UP000014174">
    <property type="component" value="Unassembled WGS sequence"/>
</dbReference>
<proteinExistence type="predicted"/>
<sequence>MKKTLNDSLREEFGTILKQTQFANLIIAKKIDPTIISGAFEKLLSADRFLEAELEDIDKARGEFENYIINTIKTKRHSNGN</sequence>
<dbReference type="RefSeq" id="WP_016196028.1">
    <property type="nucleotide sequence ID" value="NZ_AQPN01000100.1"/>
</dbReference>
<comment type="caution">
    <text evidence="1">The sequence shown here is derived from an EMBL/GenBank/DDBJ whole genome shotgun (WGS) entry which is preliminary data.</text>
</comment>
<dbReference type="STRING" id="1150600.ADIARSV_2797"/>
<dbReference type="AlphaFoldDB" id="R9GQG7"/>